<feature type="transmembrane region" description="Helical" evidence="1">
    <location>
        <begin position="53"/>
        <end position="72"/>
    </location>
</feature>
<reference evidence="2 3" key="1">
    <citation type="journal article" date="2016" name="Nat. Commun.">
        <title>Thousands of microbial genomes shed light on interconnected biogeochemical processes in an aquifer system.</title>
        <authorList>
            <person name="Anantharaman K."/>
            <person name="Brown C.T."/>
            <person name="Hug L.A."/>
            <person name="Sharon I."/>
            <person name="Castelle C.J."/>
            <person name="Probst A.J."/>
            <person name="Thomas B.C."/>
            <person name="Singh A."/>
            <person name="Wilkins M.J."/>
            <person name="Karaoz U."/>
            <person name="Brodie E.L."/>
            <person name="Williams K.H."/>
            <person name="Hubbard S.S."/>
            <person name="Banfield J.F."/>
        </authorList>
    </citation>
    <scope>NUCLEOTIDE SEQUENCE [LARGE SCALE GENOMIC DNA]</scope>
</reference>
<dbReference type="InterPro" id="IPR043716">
    <property type="entry name" value="DUF5657"/>
</dbReference>
<evidence type="ECO:0000256" key="1">
    <source>
        <dbReference type="SAM" id="Phobius"/>
    </source>
</evidence>
<organism evidence="2 3">
    <name type="scientific">Candidatus Gottesmanbacteria bacterium RIFCSPLOWO2_01_FULL_46_9</name>
    <dbReference type="NCBI Taxonomy" id="1798394"/>
    <lineage>
        <taxon>Bacteria</taxon>
        <taxon>Candidatus Gottesmaniibacteriota</taxon>
    </lineage>
</organism>
<evidence type="ECO:0000313" key="2">
    <source>
        <dbReference type="EMBL" id="OGG31191.1"/>
    </source>
</evidence>
<dbReference type="Proteomes" id="UP000176450">
    <property type="component" value="Unassembled WGS sequence"/>
</dbReference>
<feature type="transmembrane region" description="Helical" evidence="1">
    <location>
        <begin position="12"/>
        <end position="33"/>
    </location>
</feature>
<name>A0A1F6B2P6_9BACT</name>
<dbReference type="Pfam" id="PF18901">
    <property type="entry name" value="DUF5657"/>
    <property type="match status" value="1"/>
</dbReference>
<dbReference type="EMBL" id="MFJX01000023">
    <property type="protein sequence ID" value="OGG31191.1"/>
    <property type="molecule type" value="Genomic_DNA"/>
</dbReference>
<protein>
    <submittedName>
        <fullName evidence="2">Uncharacterized protein</fullName>
    </submittedName>
</protein>
<keyword evidence="1" id="KW-0812">Transmembrane</keyword>
<gene>
    <name evidence="2" type="ORF">A3A63_04310</name>
</gene>
<comment type="caution">
    <text evidence="2">The sequence shown here is derived from an EMBL/GenBank/DDBJ whole genome shotgun (WGS) entry which is preliminary data.</text>
</comment>
<sequence length="73" mass="8285">MIPPIFPEAIALIVKLLFLLGLVIYAVFAAVIVRQEHLMADVLEEGFEPILRIFTYIHLALAIFMIFLGFILL</sequence>
<keyword evidence="1" id="KW-0472">Membrane</keyword>
<evidence type="ECO:0000313" key="3">
    <source>
        <dbReference type="Proteomes" id="UP000176450"/>
    </source>
</evidence>
<keyword evidence="1" id="KW-1133">Transmembrane helix</keyword>
<dbReference type="AlphaFoldDB" id="A0A1F6B2P6"/>
<accession>A0A1F6B2P6</accession>
<proteinExistence type="predicted"/>